<reference evidence="10 11" key="1">
    <citation type="submission" date="2019-09" db="EMBL/GenBank/DDBJ databases">
        <title>Bird 10,000 Genomes (B10K) Project - Family phase.</title>
        <authorList>
            <person name="Zhang G."/>
        </authorList>
    </citation>
    <scope>NUCLEOTIDE SEQUENCE [LARGE SCALE GENOMIC DNA]</scope>
    <source>
        <strain evidence="10">B10K-MSB-03</strain>
    </source>
</reference>
<feature type="coiled-coil region" evidence="8">
    <location>
        <begin position="468"/>
        <end position="498"/>
    </location>
</feature>
<feature type="region of interest" description="Disordered" evidence="9">
    <location>
        <begin position="77"/>
        <end position="144"/>
    </location>
</feature>
<dbReference type="Proteomes" id="UP000531938">
    <property type="component" value="Unassembled WGS sequence"/>
</dbReference>
<dbReference type="GO" id="GO:0042407">
    <property type="term" value="P:cristae formation"/>
    <property type="evidence" value="ECO:0007669"/>
    <property type="project" value="TreeGrafter"/>
</dbReference>
<evidence type="ECO:0000313" key="10">
    <source>
        <dbReference type="EMBL" id="NWX96385.1"/>
    </source>
</evidence>
<evidence type="ECO:0000256" key="1">
    <source>
        <dbReference type="ARBA" id="ARBA00010877"/>
    </source>
</evidence>
<comment type="subunit">
    <text evidence="7">Component of the mitochondrial contact site and cristae organizing system (MICOS) complex.</text>
</comment>
<evidence type="ECO:0000256" key="5">
    <source>
        <dbReference type="ARBA" id="ARBA00023128"/>
    </source>
</evidence>
<evidence type="ECO:0000256" key="4">
    <source>
        <dbReference type="ARBA" id="ARBA00022989"/>
    </source>
</evidence>
<evidence type="ECO:0000256" key="8">
    <source>
        <dbReference type="SAM" id="Coils"/>
    </source>
</evidence>
<feature type="coiled-coil region" evidence="8">
    <location>
        <begin position="373"/>
        <end position="441"/>
    </location>
</feature>
<feature type="coiled-coil region" evidence="8">
    <location>
        <begin position="241"/>
        <end position="279"/>
    </location>
</feature>
<comment type="subcellular location">
    <subcellularLocation>
        <location evidence="7">Mitochondrion inner membrane</location>
        <topology evidence="7">Single-pass membrane protein</topology>
    </subcellularLocation>
</comment>
<comment type="caution">
    <text evidence="10">The sequence shown here is derived from an EMBL/GenBank/DDBJ whole genome shotgun (WGS) entry which is preliminary data.</text>
</comment>
<evidence type="ECO:0000313" key="11">
    <source>
        <dbReference type="Proteomes" id="UP000531938"/>
    </source>
</evidence>
<sequence>VSIGKIIGAGLLFVGGGVGGTILYANYDARFRENVERTVPYSEKLFEMALGPAPHSVTTPKRSVQQGPLKISSVAEVMKESKQPTSKSPKSKAEAAPSPEEKEGTTAAQVISATGEAVSVPAPGMQTEEGKKKCMSSMGQPESLSPWVHKQQEDSHAIKERSPEEVAARLAQQDKEEQEKISALAAALEGALSGSARVTLQAMAAQERAVQAVNAHAHTLREAMDNSETAGEKKSTQWRTLEEALKDRRRAVDEAADALLKAKEELEKTKCVIENAKKSQLAGAKPHIAAAEENLHHMIVDLDNVVKKVQAAQSEAKIVAQYHELVATAREEFQRELDSITPDVQPGWKGLSKSLIAAFLQKSLSPDDLNSLVAHAHRRIEQLNRALAEQRVREQQRIEAALEQQKLEDKKALEAAVAKALERHKDEIELEQEKKIEEVREVMESEMRTQLRRQAAAHTDHLRDVLKIQEQELKVEFEQNLAEKLSEQEMQFRRLTQEQLDNFTLDINSAYARLKGIEQAVESHAVAEEEARQAHQLWLAVEALKHCLRTASGDGPTEPLAGAAAAVRASCSGDAFAAALAAALPAQSLARGVYSEAALRSRFRAVHRLARRVAMVDETRNSLYQYFLSYLQSLLVFHPQQLKPPAELSPDDLDTFKLLSYASYCVEHGDLELAAKFVNQLRGESRRVAHDWLAEARTTLETKQIVDILTAYASAVGLGTTQVQ</sequence>
<feature type="non-terminal residue" evidence="10">
    <location>
        <position position="724"/>
    </location>
</feature>
<dbReference type="InterPro" id="IPR019133">
    <property type="entry name" value="MIC60"/>
</dbReference>
<proteinExistence type="inferred from homology"/>
<comment type="function">
    <text evidence="7">Component of the MICOS complex, a large protein complex of the mitochondrial inner membrane that plays crucial roles in the maintenance of crista junctions, inner membrane architecture, and formation of contact sites to the outer membrane.</text>
</comment>
<dbReference type="EMBL" id="VZSH01000014">
    <property type="protein sequence ID" value="NWX96385.1"/>
    <property type="molecule type" value="Genomic_DNA"/>
</dbReference>
<keyword evidence="4 7" id="KW-1133">Transmembrane helix</keyword>
<feature type="compositionally biased region" description="Low complexity" evidence="9">
    <location>
        <begin position="83"/>
        <end position="98"/>
    </location>
</feature>
<evidence type="ECO:0000256" key="2">
    <source>
        <dbReference type="ARBA" id="ARBA00022692"/>
    </source>
</evidence>
<keyword evidence="3 7" id="KW-0999">Mitochondrion inner membrane</keyword>
<comment type="similarity">
    <text evidence="1 7">Belongs to the MICOS complex subunit Mic60 family.</text>
</comment>
<keyword evidence="6 7" id="KW-0472">Membrane</keyword>
<evidence type="ECO:0000256" key="6">
    <source>
        <dbReference type="ARBA" id="ARBA00023136"/>
    </source>
</evidence>
<organism evidence="10 11">
    <name type="scientific">Nothoprocta ornata</name>
    <dbReference type="NCBI Taxonomy" id="83376"/>
    <lineage>
        <taxon>Eukaryota</taxon>
        <taxon>Metazoa</taxon>
        <taxon>Chordata</taxon>
        <taxon>Craniata</taxon>
        <taxon>Vertebrata</taxon>
        <taxon>Euteleostomi</taxon>
        <taxon>Archelosauria</taxon>
        <taxon>Archosauria</taxon>
        <taxon>Dinosauria</taxon>
        <taxon>Saurischia</taxon>
        <taxon>Theropoda</taxon>
        <taxon>Coelurosauria</taxon>
        <taxon>Aves</taxon>
        <taxon>Palaeognathae</taxon>
        <taxon>Tinamiformes</taxon>
        <taxon>Tinamidae</taxon>
        <taxon>Nothoprocta</taxon>
    </lineage>
</organism>
<dbReference type="PANTHER" id="PTHR15415">
    <property type="entry name" value="MITOFILIN"/>
    <property type="match status" value="1"/>
</dbReference>
<keyword evidence="5 7" id="KW-0496">Mitochondrion</keyword>
<keyword evidence="2 7" id="KW-0812">Transmembrane</keyword>
<keyword evidence="11" id="KW-1185">Reference proteome</keyword>
<dbReference type="GO" id="GO:0061617">
    <property type="term" value="C:MICOS complex"/>
    <property type="evidence" value="ECO:0007669"/>
    <property type="project" value="TreeGrafter"/>
</dbReference>
<dbReference type="AlphaFoldDB" id="A0A7K7AJM6"/>
<feature type="non-terminal residue" evidence="10">
    <location>
        <position position="1"/>
    </location>
</feature>
<gene>
    <name evidence="10" type="primary">Immt</name>
    <name evidence="10" type="ORF">NOTORN_R12040</name>
</gene>
<protein>
    <recommendedName>
        <fullName evidence="7">MICOS complex subunit MIC60</fullName>
    </recommendedName>
    <alternativeName>
        <fullName evidence="7">Mitofilin</fullName>
    </alternativeName>
</protein>
<dbReference type="PANTHER" id="PTHR15415:SF7">
    <property type="entry name" value="MICOS COMPLEX SUBUNIT MIC60"/>
    <property type="match status" value="1"/>
</dbReference>
<evidence type="ECO:0000256" key="7">
    <source>
        <dbReference type="RuleBase" id="RU363000"/>
    </source>
</evidence>
<accession>A0A7K7AJM6</accession>
<evidence type="ECO:0000256" key="9">
    <source>
        <dbReference type="SAM" id="MobiDB-lite"/>
    </source>
</evidence>
<evidence type="ECO:0000256" key="3">
    <source>
        <dbReference type="ARBA" id="ARBA00022792"/>
    </source>
</evidence>
<dbReference type="Pfam" id="PF09731">
    <property type="entry name" value="Mitofilin"/>
    <property type="match status" value="1"/>
</dbReference>
<keyword evidence="8" id="KW-0175">Coiled coil</keyword>
<name>A0A7K7AJM6_9AVES</name>
<feature type="transmembrane region" description="Helical" evidence="7">
    <location>
        <begin position="6"/>
        <end position="27"/>
    </location>
</feature>